<feature type="transmembrane region" description="Helical" evidence="10">
    <location>
        <begin position="193"/>
        <end position="218"/>
    </location>
</feature>
<dbReference type="EMBL" id="CP035467">
    <property type="protein sequence ID" value="QCW84245.1"/>
    <property type="molecule type" value="Genomic_DNA"/>
</dbReference>
<keyword evidence="1 10" id="KW-0813">Transport</keyword>
<keyword evidence="10" id="KW-0997">Cell inner membrane</keyword>
<keyword evidence="6 10" id="KW-1278">Translocase</keyword>
<comment type="subcellular location">
    <subcellularLocation>
        <location evidence="10">Cell inner membrane</location>
        <topology evidence="10">Multi-pass membrane protein</topology>
    </subcellularLocation>
</comment>
<keyword evidence="9 10" id="KW-0472">Membrane</keyword>
<evidence type="ECO:0000256" key="7">
    <source>
        <dbReference type="ARBA" id="ARBA00022982"/>
    </source>
</evidence>
<evidence type="ECO:0000256" key="9">
    <source>
        <dbReference type="ARBA" id="ARBA00023136"/>
    </source>
</evidence>
<feature type="transmembrane region" description="Helical" evidence="10">
    <location>
        <begin position="257"/>
        <end position="274"/>
    </location>
</feature>
<keyword evidence="5 10" id="KW-0812">Transmembrane</keyword>
<dbReference type="Proteomes" id="UP000305881">
    <property type="component" value="Chromosome"/>
</dbReference>
<keyword evidence="12" id="KW-1185">Reference proteome</keyword>
<organism evidence="11 12">
    <name type="scientific">Methylotuvimicrobium buryatense</name>
    <name type="common">Methylomicrobium buryatense</name>
    <dbReference type="NCBI Taxonomy" id="95641"/>
    <lineage>
        <taxon>Bacteria</taxon>
        <taxon>Pseudomonadati</taxon>
        <taxon>Pseudomonadota</taxon>
        <taxon>Gammaproteobacteria</taxon>
        <taxon>Methylococcales</taxon>
        <taxon>Methylococcaceae</taxon>
        <taxon>Methylotuvimicrobium</taxon>
    </lineage>
</organism>
<gene>
    <name evidence="10" type="primary">rnfD</name>
    <name evidence="11" type="ORF">EQU24_19935</name>
</gene>
<evidence type="ECO:0000256" key="4">
    <source>
        <dbReference type="ARBA" id="ARBA00022643"/>
    </source>
</evidence>
<evidence type="ECO:0000256" key="8">
    <source>
        <dbReference type="ARBA" id="ARBA00022989"/>
    </source>
</evidence>
<dbReference type="GO" id="GO:0005886">
    <property type="term" value="C:plasma membrane"/>
    <property type="evidence" value="ECO:0007669"/>
    <property type="project" value="UniProtKB-SubCell"/>
</dbReference>
<dbReference type="PANTHER" id="PTHR30578:SF0">
    <property type="entry name" value="ION-TRANSLOCATING OXIDOREDUCTASE COMPLEX SUBUNIT D"/>
    <property type="match status" value="1"/>
</dbReference>
<comment type="cofactor">
    <cofactor evidence="10">
        <name>FMN</name>
        <dbReference type="ChEBI" id="CHEBI:58210"/>
    </cofactor>
</comment>
<keyword evidence="8 10" id="KW-1133">Transmembrane helix</keyword>
<dbReference type="KEGG" id="mbur:EQU24_19935"/>
<dbReference type="AlphaFoldDB" id="A0A4V1IKA7"/>
<evidence type="ECO:0000256" key="5">
    <source>
        <dbReference type="ARBA" id="ARBA00022692"/>
    </source>
</evidence>
<dbReference type="HAMAP" id="MF_00462">
    <property type="entry name" value="RsxD_RnfD"/>
    <property type="match status" value="1"/>
</dbReference>
<keyword evidence="4 10" id="KW-0288">FMN</keyword>
<name>A0A4V1IKA7_METBY</name>
<keyword evidence="3 10" id="KW-0285">Flavoprotein</keyword>
<evidence type="ECO:0000256" key="1">
    <source>
        <dbReference type="ARBA" id="ARBA00022448"/>
    </source>
</evidence>
<feature type="transmembrane region" description="Helical" evidence="10">
    <location>
        <begin position="96"/>
        <end position="114"/>
    </location>
</feature>
<protein>
    <recommendedName>
        <fullName evidence="10">Ion-translocating oxidoreductase complex subunit D</fullName>
        <ecNumber evidence="10">7.-.-.-</ecNumber>
    </recommendedName>
    <alternativeName>
        <fullName evidence="10">Rnf electron transport complex subunit D</fullName>
    </alternativeName>
</protein>
<dbReference type="OrthoDB" id="9776359at2"/>
<dbReference type="PANTHER" id="PTHR30578">
    <property type="entry name" value="ELECTRON TRANSPORT COMPLEX PROTEIN RNFD"/>
    <property type="match status" value="1"/>
</dbReference>
<evidence type="ECO:0000256" key="3">
    <source>
        <dbReference type="ARBA" id="ARBA00022630"/>
    </source>
</evidence>
<feature type="transmembrane region" description="Helical" evidence="10">
    <location>
        <begin position="281"/>
        <end position="300"/>
    </location>
</feature>
<evidence type="ECO:0000313" key="11">
    <source>
        <dbReference type="EMBL" id="QCW84245.1"/>
    </source>
</evidence>
<comment type="subunit">
    <text evidence="10">The complex is composed of six subunits: RnfA, RnfB, RnfC, RnfD, RnfE and RnfG.</text>
</comment>
<dbReference type="GO" id="GO:0022900">
    <property type="term" value="P:electron transport chain"/>
    <property type="evidence" value="ECO:0007669"/>
    <property type="project" value="UniProtKB-UniRule"/>
</dbReference>
<keyword evidence="2 10" id="KW-0597">Phosphoprotein</keyword>
<dbReference type="GO" id="GO:0055085">
    <property type="term" value="P:transmembrane transport"/>
    <property type="evidence" value="ECO:0007669"/>
    <property type="project" value="InterPro"/>
</dbReference>
<proteinExistence type="inferred from homology"/>
<sequence>MFSKTLRISSSPHINKGVGVDVIMRNVVYALLPVAAFAVYAFGINALLVILTSLIACVLTEHLLNKFSNRPSTIADGSAVITGLLLGLTLPPIFPLWMTFIGGVLAIALGKFVFGGLGYNAFNPALVGRAILQAAFPVAITTWHPAFLADRFTRVSESVLTFPFAKPVVDGISGATPLSAFKFDQVTTESADLALGLVSGSIGETSSVLIALGGLYLIARKMMNWRIPVAILGSVYVLSGILYWINPEIYPSPEFMLFSGGLMLGAVFMATDMVGSPITSLGVVIYGIFIGLLVVVIRIWGGLPEGVMYAILLGNALSPHIDRLIRPRVYGT</sequence>
<accession>A0A4V1IKA7</accession>
<evidence type="ECO:0000256" key="6">
    <source>
        <dbReference type="ARBA" id="ARBA00022967"/>
    </source>
</evidence>
<dbReference type="RefSeq" id="WP_017841870.1">
    <property type="nucleotide sequence ID" value="NZ_CP035467.1"/>
</dbReference>
<keyword evidence="10" id="KW-1003">Cell membrane</keyword>
<dbReference type="InterPro" id="IPR011303">
    <property type="entry name" value="RnfD_bac"/>
</dbReference>
<evidence type="ECO:0000256" key="2">
    <source>
        <dbReference type="ARBA" id="ARBA00022553"/>
    </source>
</evidence>
<dbReference type="InterPro" id="IPR004338">
    <property type="entry name" value="NqrB/RnfD"/>
</dbReference>
<feature type="transmembrane region" description="Helical" evidence="10">
    <location>
        <begin position="34"/>
        <end position="59"/>
    </location>
</feature>
<dbReference type="STRING" id="675511.GCA_000341735_03450"/>
<comment type="function">
    <text evidence="10">Part of a membrane-bound complex that couples electron transfer with translocation of ions across the membrane.</text>
</comment>
<feature type="transmembrane region" description="Helical" evidence="10">
    <location>
        <begin position="126"/>
        <end position="146"/>
    </location>
</feature>
<feature type="modified residue" description="FMN phosphoryl threonine" evidence="10">
    <location>
        <position position="176"/>
    </location>
</feature>
<dbReference type="Pfam" id="PF03116">
    <property type="entry name" value="NQR2_RnfD_RnfE"/>
    <property type="match status" value="1"/>
</dbReference>
<reference evidence="12" key="1">
    <citation type="journal article" date="2019" name="J. Bacteriol.">
        <title>A Mutagenic Screen Identifies a TonB-Dependent Receptor Required for the Lanthanide Metal Switch in the Type I Methanotroph 'Methylotuvimicrobium buryatense' 5GB1C.</title>
        <authorList>
            <person name="Groom J.D."/>
            <person name="Ford S.M."/>
            <person name="Pesesky M.W."/>
            <person name="Lidstrom M.E."/>
        </authorList>
    </citation>
    <scope>NUCLEOTIDE SEQUENCE [LARGE SCALE GENOMIC DNA]</scope>
    <source>
        <strain evidence="12">5GB1C</strain>
    </source>
</reference>
<evidence type="ECO:0000256" key="10">
    <source>
        <dbReference type="HAMAP-Rule" id="MF_00462"/>
    </source>
</evidence>
<dbReference type="NCBIfam" id="TIGR01946">
    <property type="entry name" value="rnfD"/>
    <property type="match status" value="1"/>
</dbReference>
<feature type="transmembrane region" description="Helical" evidence="10">
    <location>
        <begin position="225"/>
        <end position="245"/>
    </location>
</feature>
<dbReference type="EC" id="7.-.-.-" evidence="10"/>
<evidence type="ECO:0000313" key="12">
    <source>
        <dbReference type="Proteomes" id="UP000305881"/>
    </source>
</evidence>
<keyword evidence="7 10" id="KW-0249">Electron transport</keyword>
<comment type="similarity">
    <text evidence="10">Belongs to the NqrB/RnfD family.</text>
</comment>